<dbReference type="InterPro" id="IPR013762">
    <property type="entry name" value="Integrase-like_cat_sf"/>
</dbReference>
<dbReference type="InterPro" id="IPR044068">
    <property type="entry name" value="CB"/>
</dbReference>
<keyword evidence="2" id="KW-0233">DNA recombination</keyword>
<sequence>MTLEELWEHFYYHLRVKRRAATTLRYYQVTHRTLNRFAAATPDFPAAAEGLTVTHLRAFLIWLEGEGLKVGGVHAHVRAIKALFTWAHQEELLPRNPAARLQRPTLPGQRLPMVNGELVGKLIQQARAEEYPLRDAAMLLTLFDTGVRLAELITLRVEDIHPERGLLRVIGKGDKERAVPVGTRALTAISQYQRRERRPRHAGVKQLFLNRMGDPMTRSCVGIRLNMLAGRLGVARALTTPHTFRRGFAVEFLRNGGDVFTLQQILGHSSLEMTRRYVNFLDEDLKAAHLRFSPGDRL</sequence>
<dbReference type="Pfam" id="PF13102">
    <property type="entry name" value="Phage_int_SAM_5"/>
    <property type="match status" value="1"/>
</dbReference>
<dbReference type="Gene3D" id="1.10.150.130">
    <property type="match status" value="1"/>
</dbReference>
<organism evidence="6 7">
    <name type="scientific">Deinococcus knuensis</name>
    <dbReference type="NCBI Taxonomy" id="1837380"/>
    <lineage>
        <taxon>Bacteria</taxon>
        <taxon>Thermotogati</taxon>
        <taxon>Deinococcota</taxon>
        <taxon>Deinococci</taxon>
        <taxon>Deinococcales</taxon>
        <taxon>Deinococcaceae</taxon>
        <taxon>Deinococcus</taxon>
    </lineage>
</organism>
<evidence type="ECO:0000256" key="1">
    <source>
        <dbReference type="ARBA" id="ARBA00023125"/>
    </source>
</evidence>
<dbReference type="SUPFAM" id="SSF56349">
    <property type="entry name" value="DNA breaking-rejoining enzymes"/>
    <property type="match status" value="1"/>
</dbReference>
<reference evidence="7" key="1">
    <citation type="journal article" date="2019" name="Int. J. Syst. Evol. Microbiol.">
        <title>The Global Catalogue of Microorganisms (GCM) 10K type strain sequencing project: providing services to taxonomists for standard genome sequencing and annotation.</title>
        <authorList>
            <consortium name="The Broad Institute Genomics Platform"/>
            <consortium name="The Broad Institute Genome Sequencing Center for Infectious Disease"/>
            <person name="Wu L."/>
            <person name="Ma J."/>
        </authorList>
    </citation>
    <scope>NUCLEOTIDE SEQUENCE [LARGE SCALE GENOMIC DNA]</scope>
    <source>
        <strain evidence="7">JCM 31406</strain>
    </source>
</reference>
<evidence type="ECO:0000259" key="5">
    <source>
        <dbReference type="PROSITE" id="PS51900"/>
    </source>
</evidence>
<dbReference type="RefSeq" id="WP_189098556.1">
    <property type="nucleotide sequence ID" value="NZ_BMQO01000001.1"/>
</dbReference>
<evidence type="ECO:0000313" key="6">
    <source>
        <dbReference type="EMBL" id="GGS15633.1"/>
    </source>
</evidence>
<comment type="caution">
    <text evidence="6">The sequence shown here is derived from an EMBL/GenBank/DDBJ whole genome shotgun (WGS) entry which is preliminary data.</text>
</comment>
<proteinExistence type="predicted"/>
<accession>A0ABQ2SAV0</accession>
<dbReference type="PANTHER" id="PTHR30349">
    <property type="entry name" value="PHAGE INTEGRASE-RELATED"/>
    <property type="match status" value="1"/>
</dbReference>
<evidence type="ECO:0000259" key="4">
    <source>
        <dbReference type="PROSITE" id="PS51898"/>
    </source>
</evidence>
<dbReference type="InterPro" id="IPR011010">
    <property type="entry name" value="DNA_brk_join_enz"/>
</dbReference>
<dbReference type="Pfam" id="PF00589">
    <property type="entry name" value="Phage_integrase"/>
    <property type="match status" value="1"/>
</dbReference>
<dbReference type="PROSITE" id="PS51898">
    <property type="entry name" value="TYR_RECOMBINASE"/>
    <property type="match status" value="1"/>
</dbReference>
<dbReference type="EMBL" id="BMQO01000001">
    <property type="protein sequence ID" value="GGS15633.1"/>
    <property type="molecule type" value="Genomic_DNA"/>
</dbReference>
<gene>
    <name evidence="6" type="primary">xerD</name>
    <name evidence="6" type="ORF">GCM10008961_03850</name>
</gene>
<dbReference type="PROSITE" id="PS51900">
    <property type="entry name" value="CB"/>
    <property type="match status" value="1"/>
</dbReference>
<dbReference type="InterPro" id="IPR002104">
    <property type="entry name" value="Integrase_catalytic"/>
</dbReference>
<dbReference type="InterPro" id="IPR010998">
    <property type="entry name" value="Integrase_recombinase_N"/>
</dbReference>
<dbReference type="PANTHER" id="PTHR30349:SF81">
    <property type="entry name" value="TYROSINE RECOMBINASE XERC"/>
    <property type="match status" value="1"/>
</dbReference>
<dbReference type="Gene3D" id="1.10.443.10">
    <property type="entry name" value="Intergrase catalytic core"/>
    <property type="match status" value="1"/>
</dbReference>
<evidence type="ECO:0000313" key="7">
    <source>
        <dbReference type="Proteomes" id="UP000620633"/>
    </source>
</evidence>
<name>A0ABQ2SAV0_9DEIO</name>
<keyword evidence="7" id="KW-1185">Reference proteome</keyword>
<dbReference type="InterPro" id="IPR050090">
    <property type="entry name" value="Tyrosine_recombinase_XerCD"/>
</dbReference>
<protein>
    <submittedName>
        <fullName evidence="6">Tyrosine recombinase XerD</fullName>
    </submittedName>
</protein>
<evidence type="ECO:0000256" key="2">
    <source>
        <dbReference type="ARBA" id="ARBA00023172"/>
    </source>
</evidence>
<dbReference type="InterPro" id="IPR025269">
    <property type="entry name" value="SAM-like_dom"/>
</dbReference>
<feature type="domain" description="Tyr recombinase" evidence="4">
    <location>
        <begin position="109"/>
        <end position="290"/>
    </location>
</feature>
<feature type="domain" description="Core-binding (CB)" evidence="5">
    <location>
        <begin position="1"/>
        <end position="88"/>
    </location>
</feature>
<dbReference type="Proteomes" id="UP000620633">
    <property type="component" value="Unassembled WGS sequence"/>
</dbReference>
<keyword evidence="1 3" id="KW-0238">DNA-binding</keyword>
<evidence type="ECO:0000256" key="3">
    <source>
        <dbReference type="PROSITE-ProRule" id="PRU01248"/>
    </source>
</evidence>